<proteinExistence type="predicted"/>
<feature type="region of interest" description="Disordered" evidence="1">
    <location>
        <begin position="55"/>
        <end position="107"/>
    </location>
</feature>
<feature type="compositionally biased region" description="Low complexity" evidence="1">
    <location>
        <begin position="55"/>
        <end position="68"/>
    </location>
</feature>
<reference evidence="2" key="1">
    <citation type="submission" date="2014-09" db="EMBL/GenBank/DDBJ databases">
        <authorList>
            <person name="Magalhaes I.L.F."/>
            <person name="Oliveira U."/>
            <person name="Santos F.R."/>
            <person name="Vidigal T.H.D.A."/>
            <person name="Brescovit A.D."/>
            <person name="Santos A.J."/>
        </authorList>
    </citation>
    <scope>NUCLEOTIDE SEQUENCE</scope>
    <source>
        <tissue evidence="2">Shoot tissue taken approximately 20 cm above the soil surface</tissue>
    </source>
</reference>
<evidence type="ECO:0000313" key="2">
    <source>
        <dbReference type="EMBL" id="JAD36114.1"/>
    </source>
</evidence>
<accession>A0A0A8Z9R6</accession>
<feature type="compositionally biased region" description="Acidic residues" evidence="1">
    <location>
        <begin position="75"/>
        <end position="95"/>
    </location>
</feature>
<sequence length="141" mass="15875">MLKAIFNVCKRNSVKIDKQAHRIKKIERHLNISTSDEESDEDTFENPFEAYELAQRAAASASHTRAAAPSHGYAEEDNEEEEEEEEYNEEDEGSEGDGAASEGSLNFSFVPNSLNSWCLDAKKGERSRGRKVYLLSILLDM</sequence>
<name>A0A0A8Z9R6_ARUDO</name>
<protein>
    <submittedName>
        <fullName evidence="2">Uncharacterized protein</fullName>
    </submittedName>
</protein>
<dbReference type="AlphaFoldDB" id="A0A0A8Z9R6"/>
<evidence type="ECO:0000256" key="1">
    <source>
        <dbReference type="SAM" id="MobiDB-lite"/>
    </source>
</evidence>
<reference evidence="2" key="2">
    <citation type="journal article" date="2015" name="Data Brief">
        <title>Shoot transcriptome of the giant reed, Arundo donax.</title>
        <authorList>
            <person name="Barrero R.A."/>
            <person name="Guerrero F.D."/>
            <person name="Moolhuijzen P."/>
            <person name="Goolsby J.A."/>
            <person name="Tidwell J."/>
            <person name="Bellgard S.E."/>
            <person name="Bellgard M.I."/>
        </authorList>
    </citation>
    <scope>NUCLEOTIDE SEQUENCE</scope>
    <source>
        <tissue evidence="2">Shoot tissue taken approximately 20 cm above the soil surface</tissue>
    </source>
</reference>
<organism evidence="2">
    <name type="scientific">Arundo donax</name>
    <name type="common">Giant reed</name>
    <name type="synonym">Donax arundinaceus</name>
    <dbReference type="NCBI Taxonomy" id="35708"/>
    <lineage>
        <taxon>Eukaryota</taxon>
        <taxon>Viridiplantae</taxon>
        <taxon>Streptophyta</taxon>
        <taxon>Embryophyta</taxon>
        <taxon>Tracheophyta</taxon>
        <taxon>Spermatophyta</taxon>
        <taxon>Magnoliopsida</taxon>
        <taxon>Liliopsida</taxon>
        <taxon>Poales</taxon>
        <taxon>Poaceae</taxon>
        <taxon>PACMAD clade</taxon>
        <taxon>Arundinoideae</taxon>
        <taxon>Arundineae</taxon>
        <taxon>Arundo</taxon>
    </lineage>
</organism>
<dbReference type="EMBL" id="GBRH01261781">
    <property type="protein sequence ID" value="JAD36114.1"/>
    <property type="molecule type" value="Transcribed_RNA"/>
</dbReference>